<evidence type="ECO:0000313" key="3">
    <source>
        <dbReference type="Proteomes" id="UP000244090"/>
    </source>
</evidence>
<feature type="region of interest" description="Disordered" evidence="1">
    <location>
        <begin position="140"/>
        <end position="206"/>
    </location>
</feature>
<dbReference type="Proteomes" id="UP000244090">
    <property type="component" value="Unassembled WGS sequence"/>
</dbReference>
<protein>
    <recommendedName>
        <fullName evidence="4">Tetratricopeptide repeat protein</fullName>
    </recommendedName>
</protein>
<proteinExistence type="predicted"/>
<comment type="caution">
    <text evidence="2">The sequence shown here is derived from an EMBL/GenBank/DDBJ whole genome shotgun (WGS) entry which is preliminary data.</text>
</comment>
<feature type="region of interest" description="Disordered" evidence="1">
    <location>
        <begin position="237"/>
        <end position="267"/>
    </location>
</feature>
<reference evidence="2 3" key="1">
    <citation type="submission" date="2018-04" db="EMBL/GenBank/DDBJ databases">
        <title>Genomic Encyclopedia of Archaeal and Bacterial Type Strains, Phase II (KMG-II): from individual species to whole genera.</title>
        <authorList>
            <person name="Goeker M."/>
        </authorList>
    </citation>
    <scope>NUCLEOTIDE SEQUENCE [LARGE SCALE GENOMIC DNA]</scope>
    <source>
        <strain evidence="2 3">DSM 25731</strain>
    </source>
</reference>
<evidence type="ECO:0000256" key="1">
    <source>
        <dbReference type="SAM" id="MobiDB-lite"/>
    </source>
</evidence>
<evidence type="ECO:0000313" key="2">
    <source>
        <dbReference type="EMBL" id="PTX58534.1"/>
    </source>
</evidence>
<evidence type="ECO:0008006" key="4">
    <source>
        <dbReference type="Google" id="ProtNLM"/>
    </source>
</evidence>
<feature type="compositionally biased region" description="Acidic residues" evidence="1">
    <location>
        <begin position="143"/>
        <end position="153"/>
    </location>
</feature>
<name>A0A2T6BR68_9FLAO</name>
<feature type="compositionally biased region" description="Low complexity" evidence="1">
    <location>
        <begin position="157"/>
        <end position="169"/>
    </location>
</feature>
<dbReference type="AlphaFoldDB" id="A0A2T6BR68"/>
<sequence>MNISDFTYILQNPVHINAAQTEAIAAIAKQFPYFQAARVVHLKGLKNQDSFQYNQHLKITAAYTTDRSILFDFITSNTFEQHEISSTIKETHNNINDIDVTAEEVVVNQHLLMEEAIKTKIQEADAILDPELFQPKEIKVEPELESEPELEVEVETKTVTATETETPVETDTKKSKKKRKKDKKKKKKEKAAKKVTSTSEAPEETLQLGKPLSFNKSEKHSFAEWLQLTNFQPIDRSDERPKIITSEEETAPKEVTKSEKAAPNEAEKQKRFALIDKFIGKNPKITPKPTLEKTINLASDASVDQSVLMTETLAKVYLEQKKYKKAIKAYDILILKYPEKSGFFADQIRAIKKLQQNN</sequence>
<dbReference type="EMBL" id="QBKT01000013">
    <property type="protein sequence ID" value="PTX58534.1"/>
    <property type="molecule type" value="Genomic_DNA"/>
</dbReference>
<keyword evidence="3" id="KW-1185">Reference proteome</keyword>
<feature type="compositionally biased region" description="Basic and acidic residues" evidence="1">
    <location>
        <begin position="250"/>
        <end position="267"/>
    </location>
</feature>
<accession>A0A2T6BR68</accession>
<organism evidence="2 3">
    <name type="scientific">Kordia periserrulae</name>
    <dbReference type="NCBI Taxonomy" id="701523"/>
    <lineage>
        <taxon>Bacteria</taxon>
        <taxon>Pseudomonadati</taxon>
        <taxon>Bacteroidota</taxon>
        <taxon>Flavobacteriia</taxon>
        <taxon>Flavobacteriales</taxon>
        <taxon>Flavobacteriaceae</taxon>
        <taxon>Kordia</taxon>
    </lineage>
</organism>
<dbReference type="OrthoDB" id="594666at2"/>
<feature type="compositionally biased region" description="Basic residues" evidence="1">
    <location>
        <begin position="174"/>
        <end position="193"/>
    </location>
</feature>
<gene>
    <name evidence="2" type="ORF">C8N46_11324</name>
</gene>
<dbReference type="RefSeq" id="WP_108116723.1">
    <property type="nucleotide sequence ID" value="NZ_QBKT01000013.1"/>
</dbReference>